<proteinExistence type="predicted"/>
<accession>A0AAD1Y372</accession>
<gene>
    <name evidence="1" type="ORF">ECRASSUSDP1_LOCUS24631</name>
</gene>
<comment type="caution">
    <text evidence="1">The sequence shown here is derived from an EMBL/GenBank/DDBJ whole genome shotgun (WGS) entry which is preliminary data.</text>
</comment>
<evidence type="ECO:0000313" key="2">
    <source>
        <dbReference type="Proteomes" id="UP001295684"/>
    </source>
</evidence>
<dbReference type="Proteomes" id="UP001295684">
    <property type="component" value="Unassembled WGS sequence"/>
</dbReference>
<keyword evidence="2" id="KW-1185">Reference proteome</keyword>
<protein>
    <submittedName>
        <fullName evidence="1">Uncharacterized protein</fullName>
    </submittedName>
</protein>
<reference evidence="1" key="1">
    <citation type="submission" date="2023-07" db="EMBL/GenBank/DDBJ databases">
        <authorList>
            <consortium name="AG Swart"/>
            <person name="Singh M."/>
            <person name="Singh A."/>
            <person name="Seah K."/>
            <person name="Emmerich C."/>
        </authorList>
    </citation>
    <scope>NUCLEOTIDE SEQUENCE</scope>
    <source>
        <strain evidence="1">DP1</strain>
    </source>
</reference>
<evidence type="ECO:0000313" key="1">
    <source>
        <dbReference type="EMBL" id="CAI2383140.1"/>
    </source>
</evidence>
<sequence length="146" mass="17136">MSITGKNIKKLFGQDNSTPDKTYLQNKQDILDAYRKTFLPINNQFRVKVMKCQLLKFETNLDYLDAQKEARKCFKPYAVSKRHTDAIIDNIEFDFVRCMTHIPEKNIKSGKVAGHKKQCVELVKEQIQEKYKLIEKITLGYMKNLD</sequence>
<name>A0AAD1Y372_EUPCR</name>
<organism evidence="1 2">
    <name type="scientific">Euplotes crassus</name>
    <dbReference type="NCBI Taxonomy" id="5936"/>
    <lineage>
        <taxon>Eukaryota</taxon>
        <taxon>Sar</taxon>
        <taxon>Alveolata</taxon>
        <taxon>Ciliophora</taxon>
        <taxon>Intramacronucleata</taxon>
        <taxon>Spirotrichea</taxon>
        <taxon>Hypotrichia</taxon>
        <taxon>Euplotida</taxon>
        <taxon>Euplotidae</taxon>
        <taxon>Moneuplotes</taxon>
    </lineage>
</organism>
<dbReference type="EMBL" id="CAMPGE010025379">
    <property type="protein sequence ID" value="CAI2383140.1"/>
    <property type="molecule type" value="Genomic_DNA"/>
</dbReference>
<dbReference type="AlphaFoldDB" id="A0AAD1Y372"/>